<dbReference type="Pfam" id="PF13843">
    <property type="entry name" value="DDE_Tnp_1_7"/>
    <property type="match status" value="1"/>
</dbReference>
<evidence type="ECO:0000313" key="4">
    <source>
        <dbReference type="Proteomes" id="UP000691718"/>
    </source>
</evidence>
<evidence type="ECO:0000259" key="2">
    <source>
        <dbReference type="Pfam" id="PF13843"/>
    </source>
</evidence>
<comment type="caution">
    <text evidence="3">The sequence shown here is derived from an EMBL/GenBank/DDBJ whole genome shotgun (WGS) entry which is preliminary data.</text>
</comment>
<accession>A0A8S3W4G8</accession>
<evidence type="ECO:0000313" key="3">
    <source>
        <dbReference type="EMBL" id="CAG4940299.1"/>
    </source>
</evidence>
<feature type="domain" description="PiggyBac transposable element-derived protein" evidence="2">
    <location>
        <begin position="108"/>
        <end position="270"/>
    </location>
</feature>
<feature type="region of interest" description="Disordered" evidence="1">
    <location>
        <begin position="36"/>
        <end position="82"/>
    </location>
</feature>
<dbReference type="EMBL" id="CAJQZP010000141">
    <property type="protein sequence ID" value="CAG4940299.1"/>
    <property type="molecule type" value="Genomic_DNA"/>
</dbReference>
<dbReference type="InterPro" id="IPR029526">
    <property type="entry name" value="PGBD"/>
</dbReference>
<dbReference type="Proteomes" id="UP000691718">
    <property type="component" value="Unassembled WGS sequence"/>
</dbReference>
<organism evidence="3 4">
    <name type="scientific">Parnassius apollo</name>
    <name type="common">Apollo butterfly</name>
    <name type="synonym">Papilio apollo</name>
    <dbReference type="NCBI Taxonomy" id="110799"/>
    <lineage>
        <taxon>Eukaryota</taxon>
        <taxon>Metazoa</taxon>
        <taxon>Ecdysozoa</taxon>
        <taxon>Arthropoda</taxon>
        <taxon>Hexapoda</taxon>
        <taxon>Insecta</taxon>
        <taxon>Pterygota</taxon>
        <taxon>Neoptera</taxon>
        <taxon>Endopterygota</taxon>
        <taxon>Lepidoptera</taxon>
        <taxon>Glossata</taxon>
        <taxon>Ditrysia</taxon>
        <taxon>Papilionoidea</taxon>
        <taxon>Papilionidae</taxon>
        <taxon>Parnassiinae</taxon>
        <taxon>Parnassini</taxon>
        <taxon>Parnassius</taxon>
        <taxon>Parnassius</taxon>
    </lineage>
</organism>
<protein>
    <submittedName>
        <fullName evidence="3">(apollo) hypothetical protein</fullName>
    </submittedName>
</protein>
<dbReference type="OrthoDB" id="5876240at2759"/>
<dbReference type="PANTHER" id="PTHR46599">
    <property type="entry name" value="PIGGYBAC TRANSPOSABLE ELEMENT-DERIVED PROTEIN 4"/>
    <property type="match status" value="1"/>
</dbReference>
<proteinExistence type="predicted"/>
<evidence type="ECO:0000256" key="1">
    <source>
        <dbReference type="SAM" id="MobiDB-lite"/>
    </source>
</evidence>
<name>A0A8S3W4G8_PARAO</name>
<gene>
    <name evidence="3" type="ORF">PAPOLLO_LOCUS1985</name>
</gene>
<reference evidence="3" key="1">
    <citation type="submission" date="2021-04" db="EMBL/GenBank/DDBJ databases">
        <authorList>
            <person name="Tunstrom K."/>
        </authorList>
    </citation>
    <scope>NUCLEOTIDE SEQUENCE</scope>
</reference>
<feature type="compositionally biased region" description="Polar residues" evidence="1">
    <location>
        <begin position="73"/>
        <end position="82"/>
    </location>
</feature>
<sequence length="315" mass="36437">MDSFDDFDITQEDITQIDNIEFDLLNRSLHLCSDEENNIQPTHSKRRRVVPSDSEDSDAETNRAIQDLDRRSPPSTWTDPKGNQRTIIAFTDYPGMQLSLRMAMTNKCPADFFALMVTDKVLNKIVLCTNAYALNRITMSNEASKAARIRGWCPTNLIEMKKFFGLILYMGIVRLPKVADYWTTDKIIGQQFPRTIMSRNRFELLLAMLHFSQEDEENTTDRLHRVRDMVEVMNANFKKSYTPGEDLCIDESVVFAGELYSGNTTSKNAISMGLSYLNYVPCLDTHTKLEFMVENKTMTLILRLPRLLWRYAMIY</sequence>
<dbReference type="AlphaFoldDB" id="A0A8S3W4G8"/>
<keyword evidence="4" id="KW-1185">Reference proteome</keyword>
<dbReference type="PANTHER" id="PTHR46599:SF3">
    <property type="entry name" value="PIGGYBAC TRANSPOSABLE ELEMENT-DERIVED PROTEIN 4"/>
    <property type="match status" value="1"/>
</dbReference>